<gene>
    <name evidence="5" type="ORF">PU634_15920</name>
</gene>
<evidence type="ECO:0000313" key="6">
    <source>
        <dbReference type="Proteomes" id="UP001223802"/>
    </source>
</evidence>
<evidence type="ECO:0000256" key="2">
    <source>
        <dbReference type="ARBA" id="ARBA00007639"/>
    </source>
</evidence>
<feature type="domain" description="Periplasmic binding protein" evidence="4">
    <location>
        <begin position="75"/>
        <end position="329"/>
    </location>
</feature>
<dbReference type="Gene3D" id="3.40.50.2300">
    <property type="match status" value="2"/>
</dbReference>
<dbReference type="EMBL" id="CP118224">
    <property type="protein sequence ID" value="WMC10545.1"/>
    <property type="molecule type" value="Genomic_DNA"/>
</dbReference>
<comment type="subcellular location">
    <subcellularLocation>
        <location evidence="1">Cell envelope</location>
    </subcellularLocation>
</comment>
<keyword evidence="6" id="KW-1185">Reference proteome</keyword>
<reference evidence="5 6" key="1">
    <citation type="submission" date="2023-02" db="EMBL/GenBank/DDBJ databases">
        <title>Complete genome sequence of a novel bacterium Oceanimonas sp. NTOU-MSR1 isolated from marine coast sediment.</title>
        <authorList>
            <person name="Yang H.-T."/>
            <person name="Chen Y.-L."/>
            <person name="Ho Y.-N."/>
        </authorList>
    </citation>
    <scope>NUCLEOTIDE SEQUENCE [LARGE SCALE GENOMIC DNA]</scope>
    <source>
        <strain evidence="5 6">NTOU-MSR1</strain>
    </source>
</reference>
<dbReference type="GO" id="GO:0030246">
    <property type="term" value="F:carbohydrate binding"/>
    <property type="evidence" value="ECO:0007669"/>
    <property type="project" value="UniProtKB-ARBA"/>
</dbReference>
<evidence type="ECO:0000313" key="5">
    <source>
        <dbReference type="EMBL" id="WMC10545.1"/>
    </source>
</evidence>
<comment type="similarity">
    <text evidence="2">Belongs to the bacterial solute-binding protein 2 family.</text>
</comment>
<accession>A0AA50KMH8</accession>
<proteinExistence type="inferred from homology"/>
<dbReference type="PANTHER" id="PTHR46847:SF1">
    <property type="entry name" value="D-ALLOSE-BINDING PERIPLASMIC PROTEIN-RELATED"/>
    <property type="match status" value="1"/>
</dbReference>
<dbReference type="Proteomes" id="UP001223802">
    <property type="component" value="Chromosome"/>
</dbReference>
<dbReference type="KEGG" id="ope:PU634_15920"/>
<sequence length="372" mass="42113">MLTARLPFTALLVSVLLAIPMLFGRVQANELDYWTFQEYMEAFPEQRHLANEFAARVRQPALPWHHASAVPVRIAMLTPDVQISDYWLRNRLSLTRRLQEMGLPYTLQNFSFHPATSIRQQEALLAQALRSRPDYLIFTLNALRHRVLVDKIIARGHPKLILMNITTPLKSWQENQPFFYVGFDHKEGTRLLTDAITRLTGPQTNYLMLYGSQGYVSQARGDEFIRLTSHRPGFVQRQAFYTDIDRARASQAVQQALTAHPDINLVYACTTDVALGAADGLQALGKRHSVLLNGWGGGSAELEAMARGELDLTVMRMNDDNGVAMAEAIRLDQEGKANRLPLVYSGDFAVVDRHTPADRLERLKAHAFRYSQ</sequence>
<dbReference type="Pfam" id="PF13407">
    <property type="entry name" value="Peripla_BP_4"/>
    <property type="match status" value="1"/>
</dbReference>
<dbReference type="InterPro" id="IPR025997">
    <property type="entry name" value="SBP_2_dom"/>
</dbReference>
<name>A0AA50KMH8_9GAMM</name>
<organism evidence="5 6">
    <name type="scientific">Oceanimonas pelagia</name>
    <dbReference type="NCBI Taxonomy" id="3028314"/>
    <lineage>
        <taxon>Bacteria</taxon>
        <taxon>Pseudomonadati</taxon>
        <taxon>Pseudomonadota</taxon>
        <taxon>Gammaproteobacteria</taxon>
        <taxon>Aeromonadales</taxon>
        <taxon>Aeromonadaceae</taxon>
        <taxon>Oceanimonas</taxon>
    </lineage>
</organism>
<dbReference type="PANTHER" id="PTHR46847">
    <property type="entry name" value="D-ALLOSE-BINDING PERIPLASMIC PROTEIN-RELATED"/>
    <property type="match status" value="1"/>
</dbReference>
<dbReference type="GO" id="GO:0030313">
    <property type="term" value="C:cell envelope"/>
    <property type="evidence" value="ECO:0007669"/>
    <property type="project" value="UniProtKB-SubCell"/>
</dbReference>
<dbReference type="GO" id="GO:0055085">
    <property type="term" value="P:transmembrane transport"/>
    <property type="evidence" value="ECO:0007669"/>
    <property type="project" value="UniProtKB-ARBA"/>
</dbReference>
<keyword evidence="3" id="KW-0732">Signal</keyword>
<evidence type="ECO:0000256" key="1">
    <source>
        <dbReference type="ARBA" id="ARBA00004196"/>
    </source>
</evidence>
<evidence type="ECO:0000256" key="3">
    <source>
        <dbReference type="ARBA" id="ARBA00022729"/>
    </source>
</evidence>
<dbReference type="RefSeq" id="WP_306761806.1">
    <property type="nucleotide sequence ID" value="NZ_CP118224.1"/>
</dbReference>
<evidence type="ECO:0000259" key="4">
    <source>
        <dbReference type="Pfam" id="PF13407"/>
    </source>
</evidence>
<dbReference type="AlphaFoldDB" id="A0AA50KMH8"/>
<protein>
    <submittedName>
        <fullName evidence="5">Substrate-binding domain-containing protein</fullName>
    </submittedName>
</protein>
<dbReference type="SUPFAM" id="SSF53822">
    <property type="entry name" value="Periplasmic binding protein-like I"/>
    <property type="match status" value="1"/>
</dbReference>
<dbReference type="InterPro" id="IPR028082">
    <property type="entry name" value="Peripla_BP_I"/>
</dbReference>